<protein>
    <submittedName>
        <fullName evidence="2">Uncharacterized protein</fullName>
    </submittedName>
</protein>
<organism evidence="2 3">
    <name type="scientific">Trichonephila inaurata madagascariensis</name>
    <dbReference type="NCBI Taxonomy" id="2747483"/>
    <lineage>
        <taxon>Eukaryota</taxon>
        <taxon>Metazoa</taxon>
        <taxon>Ecdysozoa</taxon>
        <taxon>Arthropoda</taxon>
        <taxon>Chelicerata</taxon>
        <taxon>Arachnida</taxon>
        <taxon>Araneae</taxon>
        <taxon>Araneomorphae</taxon>
        <taxon>Entelegynae</taxon>
        <taxon>Araneoidea</taxon>
        <taxon>Nephilidae</taxon>
        <taxon>Trichonephila</taxon>
        <taxon>Trichonephila inaurata</taxon>
    </lineage>
</organism>
<reference evidence="2" key="1">
    <citation type="submission" date="2020-08" db="EMBL/GenBank/DDBJ databases">
        <title>Multicomponent nature underlies the extraordinary mechanical properties of spider dragline silk.</title>
        <authorList>
            <person name="Kono N."/>
            <person name="Nakamura H."/>
            <person name="Mori M."/>
            <person name="Yoshida Y."/>
            <person name="Ohtoshi R."/>
            <person name="Malay A.D."/>
            <person name="Moran D.A.P."/>
            <person name="Tomita M."/>
            <person name="Numata K."/>
            <person name="Arakawa K."/>
        </authorList>
    </citation>
    <scope>NUCLEOTIDE SEQUENCE</scope>
</reference>
<sequence length="126" mass="13678">MVLLGFQPLGITPITHKQSHSLHLLFLIISSNDTAVATTSGAWNYSIENVSHPGLKNQTSEVLTKSQLRSIIREMALGNQEKEDKGKTNDKKPSKNGRKRGGTDLPLASEEISLDTSGDSFATDDT</sequence>
<evidence type="ECO:0000313" key="3">
    <source>
        <dbReference type="Proteomes" id="UP000886998"/>
    </source>
</evidence>
<proteinExistence type="predicted"/>
<accession>A0A8X6WTG7</accession>
<gene>
    <name evidence="2" type="ORF">TNIN_180741</name>
</gene>
<dbReference type="EMBL" id="BMAV01001800">
    <property type="protein sequence ID" value="GFY40272.1"/>
    <property type="molecule type" value="Genomic_DNA"/>
</dbReference>
<keyword evidence="3" id="KW-1185">Reference proteome</keyword>
<feature type="region of interest" description="Disordered" evidence="1">
    <location>
        <begin position="75"/>
        <end position="126"/>
    </location>
</feature>
<dbReference type="AlphaFoldDB" id="A0A8X6WTG7"/>
<comment type="caution">
    <text evidence="2">The sequence shown here is derived from an EMBL/GenBank/DDBJ whole genome shotgun (WGS) entry which is preliminary data.</text>
</comment>
<name>A0A8X6WTG7_9ARAC</name>
<feature type="compositionally biased region" description="Basic and acidic residues" evidence="1">
    <location>
        <begin position="80"/>
        <end position="93"/>
    </location>
</feature>
<evidence type="ECO:0000256" key="1">
    <source>
        <dbReference type="SAM" id="MobiDB-lite"/>
    </source>
</evidence>
<dbReference type="Proteomes" id="UP000886998">
    <property type="component" value="Unassembled WGS sequence"/>
</dbReference>
<evidence type="ECO:0000313" key="2">
    <source>
        <dbReference type="EMBL" id="GFY40272.1"/>
    </source>
</evidence>